<dbReference type="AlphaFoldDB" id="A0AA42W0V5"/>
<dbReference type="EMBL" id="JAOCJW010000001">
    <property type="protein sequence ID" value="MDH2004114.1"/>
    <property type="molecule type" value="Genomic_DNA"/>
</dbReference>
<dbReference type="Gene3D" id="3.40.30.10">
    <property type="entry name" value="Glutaredoxin"/>
    <property type="match status" value="1"/>
</dbReference>
<comment type="caution">
    <text evidence="2">The sequence shown here is derived from an EMBL/GenBank/DDBJ whole genome shotgun (WGS) entry which is preliminary data.</text>
</comment>
<dbReference type="SUPFAM" id="SSF47616">
    <property type="entry name" value="GST C-terminal domain-like"/>
    <property type="match status" value="1"/>
</dbReference>
<dbReference type="Pfam" id="PF13410">
    <property type="entry name" value="GST_C_2"/>
    <property type="match status" value="1"/>
</dbReference>
<dbReference type="GO" id="GO:0005737">
    <property type="term" value="C:cytoplasm"/>
    <property type="evidence" value="ECO:0007669"/>
    <property type="project" value="TreeGrafter"/>
</dbReference>
<dbReference type="InterPro" id="IPR050983">
    <property type="entry name" value="GST_Omega/HSP26"/>
</dbReference>
<dbReference type="InterPro" id="IPR036249">
    <property type="entry name" value="Thioredoxin-like_sf"/>
</dbReference>
<name>A0AA42W0V5_9BURK</name>
<evidence type="ECO:0000259" key="1">
    <source>
        <dbReference type="PROSITE" id="PS50404"/>
    </source>
</evidence>
<dbReference type="Proteomes" id="UP001161294">
    <property type="component" value="Unassembled WGS sequence"/>
</dbReference>
<accession>A0AA42W0V5</accession>
<dbReference type="Gene3D" id="1.20.1050.10">
    <property type="match status" value="1"/>
</dbReference>
<dbReference type="Pfam" id="PF13409">
    <property type="entry name" value="GST_N_2"/>
    <property type="match status" value="1"/>
</dbReference>
<dbReference type="SUPFAM" id="SSF52833">
    <property type="entry name" value="Thioredoxin-like"/>
    <property type="match status" value="1"/>
</dbReference>
<gene>
    <name evidence="2" type="ORF">N5J23_00875</name>
</gene>
<protein>
    <submittedName>
        <fullName evidence="2">Glutathione S-transferase</fullName>
    </submittedName>
</protein>
<evidence type="ECO:0000313" key="2">
    <source>
        <dbReference type="EMBL" id="MDH2004114.1"/>
    </source>
</evidence>
<dbReference type="PANTHER" id="PTHR43968:SF6">
    <property type="entry name" value="GLUTATHIONE S-TRANSFERASE OMEGA"/>
    <property type="match status" value="1"/>
</dbReference>
<proteinExistence type="predicted"/>
<dbReference type="PANTHER" id="PTHR43968">
    <property type="match status" value="1"/>
</dbReference>
<feature type="domain" description="GST N-terminal" evidence="1">
    <location>
        <begin position="1"/>
        <end position="80"/>
    </location>
</feature>
<dbReference type="RefSeq" id="WP_279851321.1">
    <property type="nucleotide sequence ID" value="NZ_JAOCIA010000001.1"/>
</dbReference>
<dbReference type="InterPro" id="IPR036282">
    <property type="entry name" value="Glutathione-S-Trfase_C_sf"/>
</dbReference>
<organism evidence="2 3">
    <name type="scientific">Comamonas aquatica</name>
    <dbReference type="NCBI Taxonomy" id="225991"/>
    <lineage>
        <taxon>Bacteria</taxon>
        <taxon>Pseudomonadati</taxon>
        <taxon>Pseudomonadota</taxon>
        <taxon>Betaproteobacteria</taxon>
        <taxon>Burkholderiales</taxon>
        <taxon>Comamonadaceae</taxon>
        <taxon>Comamonas</taxon>
    </lineage>
</organism>
<dbReference type="InterPro" id="IPR004045">
    <property type="entry name" value="Glutathione_S-Trfase_N"/>
</dbReference>
<sequence>MQLFLNATSPFARVARIAALEKGLVKRVQLVWSDPWNHDPALLAVHPQLRIPVLVTDEGQAIAESLLIAQYLDQIGTGPALVPPAQCAAVLAQASVGYGLMEAAFAVVIARKYQGAEAEADASVLGQRRLAALGRTLAQLEQTPPRPVGADFSLDQITVAVGLEYVRFRLPALLPADAYPRLHAWLEAARQRPSLHATRFE</sequence>
<evidence type="ECO:0000313" key="3">
    <source>
        <dbReference type="Proteomes" id="UP001161294"/>
    </source>
</evidence>
<reference evidence="2" key="1">
    <citation type="submission" date="2022-09" db="EMBL/GenBank/DDBJ databases">
        <title>Intensive care unit water sources are persistently colonized with multi-drug resistant bacteria and are the site of extensive horizontal gene transfer of antibiotic resistance genes.</title>
        <authorList>
            <person name="Diorio-Toth L."/>
        </authorList>
    </citation>
    <scope>NUCLEOTIDE SEQUENCE</scope>
    <source>
        <strain evidence="2">GD03686</strain>
    </source>
</reference>
<dbReference type="PROSITE" id="PS50404">
    <property type="entry name" value="GST_NTER"/>
    <property type="match status" value="1"/>
</dbReference>